<dbReference type="InterPro" id="IPR039426">
    <property type="entry name" value="TonB-dep_rcpt-like"/>
</dbReference>
<comment type="subcellular location">
    <subcellularLocation>
        <location evidence="1 11">Cell outer membrane</location>
        <topology evidence="1 11">Multi-pass membrane protein</topology>
    </subcellularLocation>
</comment>
<evidence type="ECO:0000256" key="5">
    <source>
        <dbReference type="ARBA" id="ARBA00022692"/>
    </source>
</evidence>
<evidence type="ECO:0000256" key="10">
    <source>
        <dbReference type="ARBA" id="ARBA00023237"/>
    </source>
</evidence>
<dbReference type="PANTHER" id="PTHR32552:SF81">
    <property type="entry name" value="TONB-DEPENDENT OUTER MEMBRANE RECEPTOR"/>
    <property type="match status" value="1"/>
</dbReference>
<dbReference type="AlphaFoldDB" id="A0A4U9UJT2"/>
<dbReference type="PANTHER" id="PTHR32552">
    <property type="entry name" value="FERRICHROME IRON RECEPTOR-RELATED"/>
    <property type="match status" value="1"/>
</dbReference>
<dbReference type="GO" id="GO:0009279">
    <property type="term" value="C:cell outer membrane"/>
    <property type="evidence" value="ECO:0007669"/>
    <property type="project" value="UniProtKB-SubCell"/>
</dbReference>
<evidence type="ECO:0000259" key="14">
    <source>
        <dbReference type="Pfam" id="PF00593"/>
    </source>
</evidence>
<feature type="chain" id="PRO_5020353805" evidence="13">
    <location>
        <begin position="19"/>
        <end position="689"/>
    </location>
</feature>
<keyword evidence="7" id="KW-0406">Ion transport</keyword>
<evidence type="ECO:0000256" key="9">
    <source>
        <dbReference type="ARBA" id="ARBA00023136"/>
    </source>
</evidence>
<evidence type="ECO:0000256" key="1">
    <source>
        <dbReference type="ARBA" id="ARBA00004571"/>
    </source>
</evidence>
<evidence type="ECO:0000256" key="8">
    <source>
        <dbReference type="ARBA" id="ARBA00023077"/>
    </source>
</evidence>
<protein>
    <submittedName>
        <fullName evidence="16">Ferrichrome outer membrane transporter</fullName>
    </submittedName>
</protein>
<dbReference type="SUPFAM" id="SSF56935">
    <property type="entry name" value="Porins"/>
    <property type="match status" value="1"/>
</dbReference>
<keyword evidence="3 11" id="KW-1134">Transmembrane beta strand</keyword>
<keyword evidence="5 11" id="KW-0812">Transmembrane</keyword>
<dbReference type="Gene3D" id="2.170.130.10">
    <property type="entry name" value="TonB-dependent receptor, plug domain"/>
    <property type="match status" value="1"/>
</dbReference>
<dbReference type="EMBL" id="LR590484">
    <property type="protein sequence ID" value="VTR29854.1"/>
    <property type="molecule type" value="Genomic_DNA"/>
</dbReference>
<keyword evidence="6" id="KW-0408">Iron</keyword>
<dbReference type="PROSITE" id="PS52016">
    <property type="entry name" value="TONB_DEPENDENT_REC_3"/>
    <property type="match status" value="1"/>
</dbReference>
<evidence type="ECO:0000256" key="3">
    <source>
        <dbReference type="ARBA" id="ARBA00022452"/>
    </source>
</evidence>
<organism evidence="16 17">
    <name type="scientific">Sphingobacterium thalpophilum</name>
    <dbReference type="NCBI Taxonomy" id="259"/>
    <lineage>
        <taxon>Bacteria</taxon>
        <taxon>Pseudomonadati</taxon>
        <taxon>Bacteroidota</taxon>
        <taxon>Sphingobacteriia</taxon>
        <taxon>Sphingobacteriales</taxon>
        <taxon>Sphingobacteriaceae</taxon>
        <taxon>Sphingobacterium</taxon>
    </lineage>
</organism>
<reference evidence="16 17" key="1">
    <citation type="submission" date="2019-05" db="EMBL/GenBank/DDBJ databases">
        <authorList>
            <consortium name="Pathogen Informatics"/>
        </authorList>
    </citation>
    <scope>NUCLEOTIDE SEQUENCE [LARGE SCALE GENOMIC DNA]</scope>
    <source>
        <strain evidence="16 17">NCTC11429</strain>
    </source>
</reference>
<accession>A0A4U9UJT2</accession>
<evidence type="ECO:0000256" key="4">
    <source>
        <dbReference type="ARBA" id="ARBA00022496"/>
    </source>
</evidence>
<keyword evidence="13" id="KW-0732">Signal</keyword>
<gene>
    <name evidence="16" type="ORF">NCTC11429_00522</name>
</gene>
<sequence>MKKYYFLAVAFLSSKLYAQMADSSSYKLDSVEIKAYFNKQPLLRLTSSAAVLRSQTLAAQQSPSLVSAMNAVPGIRMEERSPGSYRLALRGSMIRSPFGVRNVKIYLDDFPLTDAGGNTYLNLIDPYSIDQINILKGPDGSLYGANSGGVISLYSKGFNRTIGTKADLQVTGGSYGLVQQQLSVVLPVNATQQLAVNQSWTRSDGYRQHSNLNKKTLQLNYNWQYAKYAELKFTGLYADLGYQTPGGLTLAQLESDRRQSRPKGGPNPGAAEQKAAIYDKTFFGGISNQINVNSKLTLFANVFGSSNLIKNPFITNYEKRNEKNLGTRIYLSYTDVITKSLNYEFQFGVEAQKGWYNIDNYDNNGGQTGNPQAKDKLENRQRAFFARTQLEWMERLQLELSIGLNGNKLGYQQQYPLEQDRATAIDFGNTWMPRAAASYLINPSLAVRASVSKGFSAPTIAEVRSSDNLFNAGLLPETGTNHELGFRWHLWNRRLVLDAAVYSYQMDNAIIRQIRESGAEYFQNAGKIDQKGIEASVMAYLIVPRKRGPIRSVQMSSNFSFHNYVFSDYKVADKDYSGNRLTAVPKTVWVNTLRMLFPEGVQLDVLSNLTGRLPLDDANTVYADRYHLLQGKISWTKSVAAGHKIVLFAGADNVLNQKYSLGNDINAFGGRYFNPAPLRNYYGGMSLNF</sequence>
<dbReference type="InterPro" id="IPR036942">
    <property type="entry name" value="Beta-barrel_TonB_sf"/>
</dbReference>
<feature type="domain" description="TonB-dependent receptor plug" evidence="15">
    <location>
        <begin position="44"/>
        <end position="149"/>
    </location>
</feature>
<evidence type="ECO:0000256" key="2">
    <source>
        <dbReference type="ARBA" id="ARBA00022448"/>
    </source>
</evidence>
<evidence type="ECO:0000313" key="16">
    <source>
        <dbReference type="EMBL" id="VTR29854.1"/>
    </source>
</evidence>
<name>A0A4U9UJT2_9SPHI</name>
<evidence type="ECO:0000256" key="13">
    <source>
        <dbReference type="SAM" id="SignalP"/>
    </source>
</evidence>
<keyword evidence="10 11" id="KW-0998">Cell outer membrane</keyword>
<comment type="similarity">
    <text evidence="11 12">Belongs to the TonB-dependent receptor family.</text>
</comment>
<dbReference type="GO" id="GO:0006826">
    <property type="term" value="P:iron ion transport"/>
    <property type="evidence" value="ECO:0007669"/>
    <property type="project" value="UniProtKB-KW"/>
</dbReference>
<dbReference type="InterPro" id="IPR037066">
    <property type="entry name" value="Plug_dom_sf"/>
</dbReference>
<dbReference type="Proteomes" id="UP000308196">
    <property type="component" value="Chromosome"/>
</dbReference>
<keyword evidence="4" id="KW-0410">Iron transport</keyword>
<dbReference type="RefSeq" id="WP_028071398.1">
    <property type="nucleotide sequence ID" value="NZ_JBPFQZ010000014.1"/>
</dbReference>
<dbReference type="Pfam" id="PF07715">
    <property type="entry name" value="Plug"/>
    <property type="match status" value="1"/>
</dbReference>
<dbReference type="Gene3D" id="2.40.170.20">
    <property type="entry name" value="TonB-dependent receptor, beta-barrel domain"/>
    <property type="match status" value="1"/>
</dbReference>
<keyword evidence="9 11" id="KW-0472">Membrane</keyword>
<evidence type="ECO:0000256" key="11">
    <source>
        <dbReference type="PROSITE-ProRule" id="PRU01360"/>
    </source>
</evidence>
<evidence type="ECO:0000256" key="6">
    <source>
        <dbReference type="ARBA" id="ARBA00023004"/>
    </source>
</evidence>
<evidence type="ECO:0000256" key="7">
    <source>
        <dbReference type="ARBA" id="ARBA00023065"/>
    </source>
</evidence>
<dbReference type="KEGG" id="stha:NCTC11429_00522"/>
<evidence type="ECO:0000259" key="15">
    <source>
        <dbReference type="Pfam" id="PF07715"/>
    </source>
</evidence>
<dbReference type="InterPro" id="IPR000531">
    <property type="entry name" value="Beta-barrel_TonB"/>
</dbReference>
<keyword evidence="2 11" id="KW-0813">Transport</keyword>
<feature type="domain" description="TonB-dependent receptor-like beta-barrel" evidence="14">
    <location>
        <begin position="192"/>
        <end position="654"/>
    </location>
</feature>
<dbReference type="Pfam" id="PF00593">
    <property type="entry name" value="TonB_dep_Rec_b-barrel"/>
    <property type="match status" value="1"/>
</dbReference>
<evidence type="ECO:0000256" key="12">
    <source>
        <dbReference type="RuleBase" id="RU003357"/>
    </source>
</evidence>
<proteinExistence type="inferred from homology"/>
<feature type="signal peptide" evidence="13">
    <location>
        <begin position="1"/>
        <end position="18"/>
    </location>
</feature>
<dbReference type="STRING" id="1123265.GCA_000686625_04838"/>
<dbReference type="InterPro" id="IPR012910">
    <property type="entry name" value="Plug_dom"/>
</dbReference>
<keyword evidence="8 12" id="KW-0798">TonB box</keyword>
<evidence type="ECO:0000313" key="17">
    <source>
        <dbReference type="Proteomes" id="UP000308196"/>
    </source>
</evidence>
<dbReference type="GeneID" id="78461334"/>